<gene>
    <name evidence="1" type="ORF">Poly30_05660</name>
</gene>
<sequence length="305" mass="34007">MTSPPPLRNRVVRDLWWAVTAPGLVDEDSLVSVPRFDPAGLLPSFVALDADPGPLRRAVAGSWGRERIRLGAYFEDLLRFFVVHIAGHGEAVSGVVIREGTRTVGELDLLFRDGATCHHWELAVKFYLHVPNLAPDPGDCFVGPQTRDRLHKKLARVRRHQLPLAKDPAAANALAAWQPLRSAALLRGRLFYPATSPWRSVVEAPWMAPDHLRGWWLPFDRCEELLPHAHSYALLTRREWLAPIDATNDPVKSWSRERLCAWAQEAAASWPEGVDRSHVVAGLDADGIELHRGFLVSVGWPGDLA</sequence>
<dbReference type="Pfam" id="PF08907">
    <property type="entry name" value="DUF1853"/>
    <property type="match status" value="1"/>
</dbReference>
<protein>
    <recommendedName>
        <fullName evidence="3">DUF1853 domain-containing protein</fullName>
    </recommendedName>
</protein>
<dbReference type="AlphaFoldDB" id="A0A518ELY7"/>
<dbReference type="InterPro" id="IPR015003">
    <property type="entry name" value="DUF1853"/>
</dbReference>
<proteinExistence type="predicted"/>
<keyword evidence="2" id="KW-1185">Reference proteome</keyword>
<evidence type="ECO:0000313" key="1">
    <source>
        <dbReference type="EMBL" id="QDV05071.1"/>
    </source>
</evidence>
<dbReference type="Proteomes" id="UP000320390">
    <property type="component" value="Chromosome"/>
</dbReference>
<evidence type="ECO:0000313" key="2">
    <source>
        <dbReference type="Proteomes" id="UP000320390"/>
    </source>
</evidence>
<evidence type="ECO:0008006" key="3">
    <source>
        <dbReference type="Google" id="ProtNLM"/>
    </source>
</evidence>
<organism evidence="1 2">
    <name type="scientific">Saltatorellus ferox</name>
    <dbReference type="NCBI Taxonomy" id="2528018"/>
    <lineage>
        <taxon>Bacteria</taxon>
        <taxon>Pseudomonadati</taxon>
        <taxon>Planctomycetota</taxon>
        <taxon>Planctomycetia</taxon>
        <taxon>Planctomycetia incertae sedis</taxon>
        <taxon>Saltatorellus</taxon>
    </lineage>
</organism>
<name>A0A518ELY7_9BACT</name>
<dbReference type="EMBL" id="CP036434">
    <property type="protein sequence ID" value="QDV05071.1"/>
    <property type="molecule type" value="Genomic_DNA"/>
</dbReference>
<reference evidence="1 2" key="1">
    <citation type="submission" date="2019-02" db="EMBL/GenBank/DDBJ databases">
        <title>Deep-cultivation of Planctomycetes and their phenomic and genomic characterization uncovers novel biology.</title>
        <authorList>
            <person name="Wiegand S."/>
            <person name="Jogler M."/>
            <person name="Boedeker C."/>
            <person name="Pinto D."/>
            <person name="Vollmers J."/>
            <person name="Rivas-Marin E."/>
            <person name="Kohn T."/>
            <person name="Peeters S.H."/>
            <person name="Heuer A."/>
            <person name="Rast P."/>
            <person name="Oberbeckmann S."/>
            <person name="Bunk B."/>
            <person name="Jeske O."/>
            <person name="Meyerdierks A."/>
            <person name="Storesund J.E."/>
            <person name="Kallscheuer N."/>
            <person name="Luecker S."/>
            <person name="Lage O.M."/>
            <person name="Pohl T."/>
            <person name="Merkel B.J."/>
            <person name="Hornburger P."/>
            <person name="Mueller R.-W."/>
            <person name="Bruemmer F."/>
            <person name="Labrenz M."/>
            <person name="Spormann A.M."/>
            <person name="Op den Camp H."/>
            <person name="Overmann J."/>
            <person name="Amann R."/>
            <person name="Jetten M.S.M."/>
            <person name="Mascher T."/>
            <person name="Medema M.H."/>
            <person name="Devos D.P."/>
            <person name="Kaster A.-K."/>
            <person name="Ovreas L."/>
            <person name="Rohde M."/>
            <person name="Galperin M.Y."/>
            <person name="Jogler C."/>
        </authorList>
    </citation>
    <scope>NUCLEOTIDE SEQUENCE [LARGE SCALE GENOMIC DNA]</scope>
    <source>
        <strain evidence="1 2">Poly30</strain>
    </source>
</reference>
<dbReference type="RefSeq" id="WP_419190890.1">
    <property type="nucleotide sequence ID" value="NZ_CP036434.1"/>
</dbReference>
<accession>A0A518ELY7</accession>